<name>A0ABP8S0A8_9PSEU</name>
<dbReference type="EMBL" id="BAABGT010000099">
    <property type="protein sequence ID" value="GAA4556729.1"/>
    <property type="molecule type" value="Genomic_DNA"/>
</dbReference>
<dbReference type="RefSeq" id="WP_345425947.1">
    <property type="nucleotide sequence ID" value="NZ_BAABGT010000099.1"/>
</dbReference>
<gene>
    <name evidence="2" type="ORF">GCM10023175_59560</name>
</gene>
<evidence type="ECO:0000313" key="3">
    <source>
        <dbReference type="Proteomes" id="UP001501598"/>
    </source>
</evidence>
<dbReference type="Pfam" id="PF04230">
    <property type="entry name" value="PS_pyruv_trans"/>
    <property type="match status" value="1"/>
</dbReference>
<sequence length="418" mass="45355">MTARPLRIGLYGLVGSGNLGNDASLDAMLAHLRDRYPDAEIDALTDAPDGARARWGIRATPMHWNRGEYRTADTPVLVARKVLGKLVDAVRVPLWVARKDAVVMSGSGAFEVTLPLRSWGTPYTQFLVCVSGRLLGTRVGLVSVGADDVRPPVMRALFLAAARSVTYLSYRGEHARDSMRRMGLRERGDRVFPDLVNALPVPPGPPGPTGVVGVGVLDFYGGNDDRARAEEVHARYVASMARVVDGILDRGREVRLLIGDQVDDRVVRLLREHVATRRPADLSRVHTEPAADVGELMRQLVAVDAVVATRFHNIVCALSAGRPTVSVCYARKSDELMVDAGLGAYRHRADTFDPETVLTQLDELLASADRMSADIARRAERDRTALAEQFALLDAALFPGVAAARPVSDPDIHPAPTA</sequence>
<dbReference type="InterPro" id="IPR007345">
    <property type="entry name" value="Polysacch_pyruvyl_Trfase"/>
</dbReference>
<proteinExistence type="predicted"/>
<evidence type="ECO:0000259" key="1">
    <source>
        <dbReference type="Pfam" id="PF04230"/>
    </source>
</evidence>
<protein>
    <submittedName>
        <fullName evidence="2">Polysaccharide pyruvyl transferase family protein</fullName>
    </submittedName>
</protein>
<dbReference type="PANTHER" id="PTHR36836">
    <property type="entry name" value="COLANIC ACID BIOSYNTHESIS PROTEIN WCAK"/>
    <property type="match status" value="1"/>
</dbReference>
<keyword evidence="3" id="KW-1185">Reference proteome</keyword>
<organism evidence="2 3">
    <name type="scientific">Pseudonocardia xishanensis</name>
    <dbReference type="NCBI Taxonomy" id="630995"/>
    <lineage>
        <taxon>Bacteria</taxon>
        <taxon>Bacillati</taxon>
        <taxon>Actinomycetota</taxon>
        <taxon>Actinomycetes</taxon>
        <taxon>Pseudonocardiales</taxon>
        <taxon>Pseudonocardiaceae</taxon>
        <taxon>Pseudonocardia</taxon>
    </lineage>
</organism>
<evidence type="ECO:0000313" key="2">
    <source>
        <dbReference type="EMBL" id="GAA4556729.1"/>
    </source>
</evidence>
<reference evidence="3" key="1">
    <citation type="journal article" date="2019" name="Int. J. Syst. Evol. Microbiol.">
        <title>The Global Catalogue of Microorganisms (GCM) 10K type strain sequencing project: providing services to taxonomists for standard genome sequencing and annotation.</title>
        <authorList>
            <consortium name="The Broad Institute Genomics Platform"/>
            <consortium name="The Broad Institute Genome Sequencing Center for Infectious Disease"/>
            <person name="Wu L."/>
            <person name="Ma J."/>
        </authorList>
    </citation>
    <scope>NUCLEOTIDE SEQUENCE [LARGE SCALE GENOMIC DNA]</scope>
    <source>
        <strain evidence="3">JCM 17906</strain>
    </source>
</reference>
<feature type="domain" description="Polysaccharide pyruvyl transferase" evidence="1">
    <location>
        <begin position="18"/>
        <end position="327"/>
    </location>
</feature>
<comment type="caution">
    <text evidence="2">The sequence shown here is derived from an EMBL/GenBank/DDBJ whole genome shotgun (WGS) entry which is preliminary data.</text>
</comment>
<accession>A0ABP8S0A8</accession>
<keyword evidence="2" id="KW-0808">Transferase</keyword>
<dbReference type="Proteomes" id="UP001501598">
    <property type="component" value="Unassembled WGS sequence"/>
</dbReference>
<dbReference type="PANTHER" id="PTHR36836:SF1">
    <property type="entry name" value="COLANIC ACID BIOSYNTHESIS PROTEIN WCAK"/>
    <property type="match status" value="1"/>
</dbReference>
<dbReference type="GO" id="GO:0016740">
    <property type="term" value="F:transferase activity"/>
    <property type="evidence" value="ECO:0007669"/>
    <property type="project" value="UniProtKB-KW"/>
</dbReference>